<dbReference type="RefSeq" id="WP_020646477.1">
    <property type="nucleotide sequence ID" value="NZ_QHHU01000001.1"/>
</dbReference>
<evidence type="ECO:0000313" key="3">
    <source>
        <dbReference type="Proteomes" id="UP000286716"/>
    </source>
</evidence>
<dbReference type="Proteomes" id="UP000286716">
    <property type="component" value="Unassembled WGS sequence"/>
</dbReference>
<keyword evidence="3" id="KW-1185">Reference proteome</keyword>
<sequence>MKRTAQQNDVLIDGLTRRFERQKPAVDYMAEHFGAGPVADFGCGNGIPLAYLAQRHPDLFFAGVDHSTDILDRNLARSRPNVLLVAADLQSRTFPGESLGSAVFNRSLHEVYSLFGEVGLKLAVTAARDALRPGGHVLVYENAVPSRDRVALRIVTEEVRELFARFIRDYSIRPVPWTQKTSDTIVLQEDDALEFLTKYRDPDWESEMREVHFLYSLEEWDAVLTSCGLEKVAVRRFDDRQILATDGVEPGWDIADFKHVLVYRRPV</sequence>
<dbReference type="Pfam" id="PF13649">
    <property type="entry name" value="Methyltransf_25"/>
    <property type="match status" value="1"/>
</dbReference>
<evidence type="ECO:0000313" key="2">
    <source>
        <dbReference type="EMBL" id="RSM50886.1"/>
    </source>
</evidence>
<dbReference type="OrthoDB" id="495703at2"/>
<keyword evidence="2" id="KW-0489">Methyltransferase</keyword>
<dbReference type="InterPro" id="IPR041698">
    <property type="entry name" value="Methyltransf_25"/>
</dbReference>
<organism evidence="2 3">
    <name type="scientific">Amycolatopsis balhimycina DSM 5908</name>
    <dbReference type="NCBI Taxonomy" id="1081091"/>
    <lineage>
        <taxon>Bacteria</taxon>
        <taxon>Bacillati</taxon>
        <taxon>Actinomycetota</taxon>
        <taxon>Actinomycetes</taxon>
        <taxon>Pseudonocardiales</taxon>
        <taxon>Pseudonocardiaceae</taxon>
        <taxon>Amycolatopsis</taxon>
    </lineage>
</organism>
<dbReference type="GO" id="GO:0008168">
    <property type="term" value="F:methyltransferase activity"/>
    <property type="evidence" value="ECO:0007669"/>
    <property type="project" value="UniProtKB-KW"/>
</dbReference>
<dbReference type="InterPro" id="IPR029063">
    <property type="entry name" value="SAM-dependent_MTases_sf"/>
</dbReference>
<proteinExistence type="predicted"/>
<comment type="caution">
    <text evidence="2">The sequence shown here is derived from an EMBL/GenBank/DDBJ whole genome shotgun (WGS) entry which is preliminary data.</text>
</comment>
<dbReference type="GO" id="GO:0032259">
    <property type="term" value="P:methylation"/>
    <property type="evidence" value="ECO:0007669"/>
    <property type="project" value="UniProtKB-KW"/>
</dbReference>
<feature type="domain" description="Methyltransferase" evidence="1">
    <location>
        <begin position="38"/>
        <end position="135"/>
    </location>
</feature>
<accession>A0A428X6F0</accession>
<keyword evidence="2" id="KW-0808">Transferase</keyword>
<gene>
    <name evidence="2" type="ORF">DMA12_01730</name>
</gene>
<protein>
    <submittedName>
        <fullName evidence="2">Methyltransferase domain-containing protein</fullName>
    </submittedName>
</protein>
<dbReference type="SUPFAM" id="SSF53335">
    <property type="entry name" value="S-adenosyl-L-methionine-dependent methyltransferases"/>
    <property type="match status" value="1"/>
</dbReference>
<reference evidence="2 3" key="1">
    <citation type="submission" date="2018-05" db="EMBL/GenBank/DDBJ databases">
        <title>Evolution of GPA BGCs.</title>
        <authorList>
            <person name="Waglechner N."/>
            <person name="Wright G.D."/>
        </authorList>
    </citation>
    <scope>NUCLEOTIDE SEQUENCE [LARGE SCALE GENOMIC DNA]</scope>
    <source>
        <strain evidence="2 3">DSM 5908</strain>
    </source>
</reference>
<dbReference type="AlphaFoldDB" id="A0A428X6F0"/>
<dbReference type="EMBL" id="QHHU01000001">
    <property type="protein sequence ID" value="RSM50886.1"/>
    <property type="molecule type" value="Genomic_DNA"/>
</dbReference>
<dbReference type="Gene3D" id="3.40.50.150">
    <property type="entry name" value="Vaccinia Virus protein VP39"/>
    <property type="match status" value="1"/>
</dbReference>
<name>A0A428X6F0_AMYBA</name>
<evidence type="ECO:0000259" key="1">
    <source>
        <dbReference type="Pfam" id="PF13649"/>
    </source>
</evidence>